<dbReference type="EMBL" id="NAFL01000251">
    <property type="protein sequence ID" value="OSJ32166.1"/>
    <property type="molecule type" value="Genomic_DNA"/>
</dbReference>
<organism evidence="1 2">
    <name type="scientific">Bradyrhizobium japonicum</name>
    <dbReference type="NCBI Taxonomy" id="375"/>
    <lineage>
        <taxon>Bacteria</taxon>
        <taxon>Pseudomonadati</taxon>
        <taxon>Pseudomonadota</taxon>
        <taxon>Alphaproteobacteria</taxon>
        <taxon>Hyphomicrobiales</taxon>
        <taxon>Nitrobacteraceae</taxon>
        <taxon>Bradyrhizobium</taxon>
    </lineage>
</organism>
<reference evidence="1 2" key="1">
    <citation type="submission" date="2017-03" db="EMBL/GenBank/DDBJ databases">
        <title>Whole genome sequences of fourteen strains of Bradyrhizobium canariense and one strain of Bradyrhizobium japonicum isolated from Lupinus (Papilionoideae: Genisteae) species in Algeria.</title>
        <authorList>
            <person name="Crovadore J."/>
            <person name="Chekireb D."/>
            <person name="Brachmann A."/>
            <person name="Chablais R."/>
            <person name="Cochard B."/>
            <person name="Lefort F."/>
        </authorList>
    </citation>
    <scope>NUCLEOTIDE SEQUENCE [LARGE SCALE GENOMIC DNA]</scope>
    <source>
        <strain evidence="1 2">UBMA197</strain>
    </source>
</reference>
<evidence type="ECO:0000313" key="2">
    <source>
        <dbReference type="Proteomes" id="UP000193335"/>
    </source>
</evidence>
<accession>A0A1Y2JN40</accession>
<dbReference type="Proteomes" id="UP000193335">
    <property type="component" value="Unassembled WGS sequence"/>
</dbReference>
<dbReference type="AlphaFoldDB" id="A0A1Y2JN40"/>
<protein>
    <submittedName>
        <fullName evidence="1">Uncharacterized protein</fullName>
    </submittedName>
</protein>
<evidence type="ECO:0000313" key="1">
    <source>
        <dbReference type="EMBL" id="OSJ32166.1"/>
    </source>
</evidence>
<proteinExistence type="predicted"/>
<dbReference type="RefSeq" id="WP_085401413.1">
    <property type="nucleotide sequence ID" value="NZ_NAFL01000251.1"/>
</dbReference>
<comment type="caution">
    <text evidence="1">The sequence shown here is derived from an EMBL/GenBank/DDBJ whole genome shotgun (WGS) entry which is preliminary data.</text>
</comment>
<sequence>MSQSFDPPEFPGKVKFLIFGIPPSRKLGHKRGNFAEFARSIDINRKTLEGRLERSTLCAETQTILATKLGFRVDWPEWSTGSAAAFEERYTKEVPLLREAELAPEMVAPSRPSGRATLIYGGVAATLLLAVSFVFWEKAPVPHISQVRLFDESKSAIVPGSDADGANPQHTLTALEPRSSNNFEIKSAEKFFFAMGFVLNHLNVGKNGAMNVKFSVDGLSKDGVAWTEPGEYQYEDRWKEFDIAKSLGPSAVRQAFQLKEGEGFPIAVVIECKKWEELSKWNGAIRINIQDLNTGNKDQVHLQYLVNLAEPAMTDSGMEKCQAP</sequence>
<name>A0A1Y2JN40_BRAJP</name>
<gene>
    <name evidence="1" type="ORF">BSZ19_20235</name>
</gene>